<organism evidence="1">
    <name type="scientific">Hexamita inflata</name>
    <dbReference type="NCBI Taxonomy" id="28002"/>
    <lineage>
        <taxon>Eukaryota</taxon>
        <taxon>Metamonada</taxon>
        <taxon>Diplomonadida</taxon>
        <taxon>Hexamitidae</taxon>
        <taxon>Hexamitinae</taxon>
        <taxon>Hexamita</taxon>
    </lineage>
</organism>
<gene>
    <name evidence="2" type="ORF">HINF_LOCUS24409</name>
    <name evidence="1" type="ORF">HINF_LOCUS25643</name>
</gene>
<proteinExistence type="predicted"/>
<evidence type="ECO:0000313" key="3">
    <source>
        <dbReference type="Proteomes" id="UP001642409"/>
    </source>
</evidence>
<dbReference type="EMBL" id="CAXDID020000071">
    <property type="protein sequence ID" value="CAL6014730.1"/>
    <property type="molecule type" value="Genomic_DNA"/>
</dbReference>
<reference evidence="1" key="1">
    <citation type="submission" date="2023-06" db="EMBL/GenBank/DDBJ databases">
        <authorList>
            <person name="Kurt Z."/>
        </authorList>
    </citation>
    <scope>NUCLEOTIDE SEQUENCE</scope>
</reference>
<dbReference type="Proteomes" id="UP001642409">
    <property type="component" value="Unassembled WGS sequence"/>
</dbReference>
<reference evidence="2 3" key="2">
    <citation type="submission" date="2024-07" db="EMBL/GenBank/DDBJ databases">
        <authorList>
            <person name="Akdeniz Z."/>
        </authorList>
    </citation>
    <scope>NUCLEOTIDE SEQUENCE [LARGE SCALE GENOMIC DNA]</scope>
</reference>
<evidence type="ECO:0000313" key="2">
    <source>
        <dbReference type="EMBL" id="CAL6014730.1"/>
    </source>
</evidence>
<dbReference type="AlphaFoldDB" id="A0AA86PIS4"/>
<keyword evidence="3" id="KW-1185">Reference proteome</keyword>
<protein>
    <submittedName>
        <fullName evidence="2">Hypothetical_protein</fullName>
    </submittedName>
</protein>
<name>A0AA86PIS4_9EUKA</name>
<comment type="caution">
    <text evidence="1">The sequence shown here is derived from an EMBL/GenBank/DDBJ whole genome shotgun (WGS) entry which is preliminary data.</text>
</comment>
<evidence type="ECO:0000313" key="1">
    <source>
        <dbReference type="EMBL" id="CAI9937998.1"/>
    </source>
</evidence>
<dbReference type="EMBL" id="CATOUU010000653">
    <property type="protein sequence ID" value="CAI9937998.1"/>
    <property type="molecule type" value="Genomic_DNA"/>
</dbReference>
<sequence>MTENHNQDCIEDYLNDSYEEENENRDNEQYDDYYDVVIPELVVSILENRNGEAAGLIEILKDQFGENYWEIVFERTQKYNSEEEALEITKYLIQYEKPNKKVRQTTTSLRNRH</sequence>
<accession>A0AA86PIS4</accession>